<gene>
    <name evidence="3" type="ORF">RCZ15_10820</name>
    <name evidence="4" type="ORF">RCZ16_13840</name>
</gene>
<organism evidence="3 5">
    <name type="scientific">Capnocytophaga catalasegens</name>
    <dbReference type="NCBI Taxonomy" id="1004260"/>
    <lineage>
        <taxon>Bacteria</taxon>
        <taxon>Pseudomonadati</taxon>
        <taxon>Bacteroidota</taxon>
        <taxon>Flavobacteriia</taxon>
        <taxon>Flavobacteriales</taxon>
        <taxon>Flavobacteriaceae</taxon>
        <taxon>Capnocytophaga</taxon>
    </lineage>
</organism>
<dbReference type="RefSeq" id="WP_264846745.1">
    <property type="nucleotide sequence ID" value="NZ_BPMA01000028.1"/>
</dbReference>
<feature type="coiled-coil region" evidence="1">
    <location>
        <begin position="153"/>
        <end position="240"/>
    </location>
</feature>
<reference evidence="3 6" key="1">
    <citation type="submission" date="2021-11" db="EMBL/GenBank/DDBJ databases">
        <title>Draft genome sequence of Capnocytophaga sp. strain KC07075 isolated from cat oral cavity.</title>
        <authorList>
            <person name="Suzuki M."/>
            <person name="Imaoka K."/>
            <person name="Kimura M."/>
            <person name="Morikawa S."/>
            <person name="Maeda K."/>
        </authorList>
    </citation>
    <scope>NUCLEOTIDE SEQUENCE</scope>
    <source>
        <strain evidence="3">KC07075</strain>
        <strain evidence="4 6">KC07079</strain>
    </source>
</reference>
<evidence type="ECO:0000259" key="2">
    <source>
        <dbReference type="Pfam" id="PF01551"/>
    </source>
</evidence>
<keyword evidence="1" id="KW-0175">Coiled coil</keyword>
<feature type="coiled-coil region" evidence="1">
    <location>
        <begin position="89"/>
        <end position="116"/>
    </location>
</feature>
<evidence type="ECO:0000313" key="3">
    <source>
        <dbReference type="EMBL" id="GJM50108.1"/>
    </source>
</evidence>
<dbReference type="InterPro" id="IPR011055">
    <property type="entry name" value="Dup_hybrid_motif"/>
</dbReference>
<keyword evidence="6" id="KW-1185">Reference proteome</keyword>
<evidence type="ECO:0000256" key="1">
    <source>
        <dbReference type="SAM" id="Coils"/>
    </source>
</evidence>
<dbReference type="Proteomes" id="UP001207736">
    <property type="component" value="Unassembled WGS sequence"/>
</dbReference>
<feature type="domain" description="M23ase beta-sheet core" evidence="2">
    <location>
        <begin position="316"/>
        <end position="408"/>
    </location>
</feature>
<evidence type="ECO:0000313" key="6">
    <source>
        <dbReference type="Proteomes" id="UP001208692"/>
    </source>
</evidence>
<dbReference type="Gene3D" id="2.70.70.10">
    <property type="entry name" value="Glucose Permease (Domain IIA)"/>
    <property type="match status" value="1"/>
</dbReference>
<evidence type="ECO:0000313" key="4">
    <source>
        <dbReference type="EMBL" id="GJM53067.1"/>
    </source>
</evidence>
<dbReference type="EMBL" id="BQKA01000021">
    <property type="protein sequence ID" value="GJM50108.1"/>
    <property type="molecule type" value="Genomic_DNA"/>
</dbReference>
<dbReference type="Pfam" id="PF01551">
    <property type="entry name" value="Peptidase_M23"/>
    <property type="match status" value="1"/>
</dbReference>
<comment type="caution">
    <text evidence="3">The sequence shown here is derived from an EMBL/GenBank/DDBJ whole genome shotgun (WGS) entry which is preliminary data.</text>
</comment>
<proteinExistence type="predicted"/>
<dbReference type="Proteomes" id="UP001208692">
    <property type="component" value="Unassembled WGS sequence"/>
</dbReference>
<dbReference type="InterPro" id="IPR016047">
    <property type="entry name" value="M23ase_b-sheet_dom"/>
</dbReference>
<protein>
    <submittedName>
        <fullName evidence="3">Peptidase M23</fullName>
    </submittedName>
</protein>
<dbReference type="Gene3D" id="6.10.250.3150">
    <property type="match status" value="1"/>
</dbReference>
<dbReference type="EMBL" id="BQKB01000025">
    <property type="protein sequence ID" value="GJM53067.1"/>
    <property type="molecule type" value="Genomic_DNA"/>
</dbReference>
<dbReference type="SUPFAM" id="SSF51261">
    <property type="entry name" value="Duplicated hybrid motif"/>
    <property type="match status" value="1"/>
</dbReference>
<dbReference type="AlphaFoldDB" id="A0AAV5AX49"/>
<dbReference type="CDD" id="cd12797">
    <property type="entry name" value="M23_peptidase"/>
    <property type="match status" value="1"/>
</dbReference>
<name>A0AAV5AX49_9FLAO</name>
<sequence>MKLHFFLILSIFFVWNEDFWAQTKQQKELQDRKKVLLEQIKEMSVLRSKQTQARKSVATQIQEINDKIQARTELIRITNQQANLLNQEINGNLRHIDALQKELKQLRKEYAAIIRQSYKNRSSKSQMLFLLSSETFTQGYKRLQYMKQYTEYRKKQSTQIQQKNDELKKINENLVWQRKEKEKILAENKIVQNQLTDEKKQQEILIASIRKKENEYEIQIRKKQAQANAIDKEIERLVRIAIAEANAKTKVEAKTTSTKTSVKKETPTIELTPEGKTISSNFEANKGKLIWPVARGYKSQGFGTYSDPVYPDVKHNNSGVTIVTAENSDARAIFDGEVSAIIAVPGGNKAVQVRHGNFISIYYNLTDVYVNKGQQVYAKSPLGKIFTDSDGKTEMKFFLYKNTTKLNPEYWIHKM</sequence>
<accession>A0AAV5AX49</accession>
<evidence type="ECO:0000313" key="5">
    <source>
        <dbReference type="Proteomes" id="UP001207736"/>
    </source>
</evidence>